<dbReference type="Proteomes" id="UP000031668">
    <property type="component" value="Unassembled WGS sequence"/>
</dbReference>
<dbReference type="InterPro" id="IPR036186">
    <property type="entry name" value="Serpin_sf"/>
</dbReference>
<reference evidence="4 5" key="1">
    <citation type="journal article" date="2014" name="Genome Biol. Evol.">
        <title>The genome of the myxosporean Thelohanellus kitauei shows adaptations to nutrient acquisition within its fish host.</title>
        <authorList>
            <person name="Yang Y."/>
            <person name="Xiong J."/>
            <person name="Zhou Z."/>
            <person name="Huo F."/>
            <person name="Miao W."/>
            <person name="Ran C."/>
            <person name="Liu Y."/>
            <person name="Zhang J."/>
            <person name="Feng J."/>
            <person name="Wang M."/>
            <person name="Wang M."/>
            <person name="Wang L."/>
            <person name="Yao B."/>
        </authorList>
    </citation>
    <scope>NUCLEOTIDE SEQUENCE [LARGE SCALE GENOMIC DNA]</scope>
    <source>
        <strain evidence="4">Wuqing</strain>
    </source>
</reference>
<gene>
    <name evidence="4" type="ORF">RF11_09891</name>
</gene>
<dbReference type="GO" id="GO:0004867">
    <property type="term" value="F:serine-type endopeptidase inhibitor activity"/>
    <property type="evidence" value="ECO:0007669"/>
    <property type="project" value="InterPro"/>
</dbReference>
<comment type="similarity">
    <text evidence="1">Belongs to the serpin family.</text>
</comment>
<dbReference type="OrthoDB" id="678831at2759"/>
<dbReference type="GO" id="GO:0005615">
    <property type="term" value="C:extracellular space"/>
    <property type="evidence" value="ECO:0007669"/>
    <property type="project" value="InterPro"/>
</dbReference>
<keyword evidence="5" id="KW-1185">Reference proteome</keyword>
<dbReference type="PANTHER" id="PTHR11461:SF211">
    <property type="entry name" value="GH10112P-RELATED"/>
    <property type="match status" value="1"/>
</dbReference>
<dbReference type="InterPro" id="IPR000215">
    <property type="entry name" value="Serpin_fam"/>
</dbReference>
<dbReference type="Gene3D" id="3.30.497.10">
    <property type="entry name" value="Antithrombin, subunit I, domain 2"/>
    <property type="match status" value="1"/>
</dbReference>
<evidence type="ECO:0000313" key="5">
    <source>
        <dbReference type="Proteomes" id="UP000031668"/>
    </source>
</evidence>
<comment type="caution">
    <text evidence="4">The sequence shown here is derived from an EMBL/GenBank/DDBJ whole genome shotgun (WGS) entry which is preliminary data.</text>
</comment>
<feature type="transmembrane region" description="Helical" evidence="2">
    <location>
        <begin position="23"/>
        <end position="44"/>
    </location>
</feature>
<dbReference type="InterPro" id="IPR042178">
    <property type="entry name" value="Serpin_sf_1"/>
</dbReference>
<dbReference type="Gene3D" id="2.30.39.10">
    <property type="entry name" value="Alpha-1-antitrypsin, domain 1"/>
    <property type="match status" value="1"/>
</dbReference>
<dbReference type="AlphaFoldDB" id="A0A0C2MQW2"/>
<dbReference type="Pfam" id="PF00079">
    <property type="entry name" value="Serpin"/>
    <property type="match status" value="1"/>
</dbReference>
<sequence>MTERVNELTLKLANFLLEKDGEWISFSISGFIAYLTLSFISIGLKGPTKYQLLDLLNCNFSYMEKSNTRIIMEHECTNSLKMDDFSKIGMAKSAIFHSKPAFQIFKQIALEYYDLEMHMIDPTNYDLQQHTINEWGKTLMDVPFINIFTDQYKEEVSVLIMNEYYASFEWRKHFHPKQNSLDMFKDSKMNIHTVDFMKRVDDYKYYNDTVIGASIVFLLLNKAGTYAAVVVPHSDNNVQNLLERMNVKILIKYRTRAYIPGFIIQSPNDLTYVYLNLD</sequence>
<dbReference type="PANTHER" id="PTHR11461">
    <property type="entry name" value="SERINE PROTEASE INHIBITOR, SERPIN"/>
    <property type="match status" value="1"/>
</dbReference>
<evidence type="ECO:0000256" key="2">
    <source>
        <dbReference type="SAM" id="Phobius"/>
    </source>
</evidence>
<keyword evidence="2" id="KW-0472">Membrane</keyword>
<dbReference type="SUPFAM" id="SSF56574">
    <property type="entry name" value="Serpins"/>
    <property type="match status" value="1"/>
</dbReference>
<name>A0A0C2MQW2_THEKT</name>
<evidence type="ECO:0000256" key="1">
    <source>
        <dbReference type="ARBA" id="ARBA00009500"/>
    </source>
</evidence>
<dbReference type="InterPro" id="IPR023796">
    <property type="entry name" value="Serpin_dom"/>
</dbReference>
<accession>A0A0C2MQW2</accession>
<protein>
    <recommendedName>
        <fullName evidence="3">Serpin domain-containing protein</fullName>
    </recommendedName>
</protein>
<evidence type="ECO:0000259" key="3">
    <source>
        <dbReference type="Pfam" id="PF00079"/>
    </source>
</evidence>
<evidence type="ECO:0000313" key="4">
    <source>
        <dbReference type="EMBL" id="KII64057.1"/>
    </source>
</evidence>
<organism evidence="4 5">
    <name type="scientific">Thelohanellus kitauei</name>
    <name type="common">Myxosporean</name>
    <dbReference type="NCBI Taxonomy" id="669202"/>
    <lineage>
        <taxon>Eukaryota</taxon>
        <taxon>Metazoa</taxon>
        <taxon>Cnidaria</taxon>
        <taxon>Myxozoa</taxon>
        <taxon>Myxosporea</taxon>
        <taxon>Bivalvulida</taxon>
        <taxon>Platysporina</taxon>
        <taxon>Myxobolidae</taxon>
        <taxon>Thelohanellus</taxon>
    </lineage>
</organism>
<proteinExistence type="inferred from homology"/>
<dbReference type="InterPro" id="IPR042185">
    <property type="entry name" value="Serpin_sf_2"/>
</dbReference>
<feature type="domain" description="Serpin" evidence="3">
    <location>
        <begin position="5"/>
        <end position="252"/>
    </location>
</feature>
<dbReference type="EMBL" id="JWZT01004473">
    <property type="protein sequence ID" value="KII64057.1"/>
    <property type="molecule type" value="Genomic_DNA"/>
</dbReference>
<keyword evidence="2" id="KW-1133">Transmembrane helix</keyword>
<keyword evidence="2" id="KW-0812">Transmembrane</keyword>